<comment type="caution">
    <text evidence="5">The sequence shown here is derived from an EMBL/GenBank/DDBJ whole genome shotgun (WGS) entry which is preliminary data.</text>
</comment>
<dbReference type="PANTHER" id="PTHR43272">
    <property type="entry name" value="LONG-CHAIN-FATTY-ACID--COA LIGASE"/>
    <property type="match status" value="1"/>
</dbReference>
<feature type="non-terminal residue" evidence="5">
    <location>
        <position position="202"/>
    </location>
</feature>
<evidence type="ECO:0000313" key="6">
    <source>
        <dbReference type="Proteomes" id="UP000708208"/>
    </source>
</evidence>
<keyword evidence="1" id="KW-0436">Ligase</keyword>
<dbReference type="AlphaFoldDB" id="A0A8J2KHR0"/>
<organism evidence="5 6">
    <name type="scientific">Allacma fusca</name>
    <dbReference type="NCBI Taxonomy" id="39272"/>
    <lineage>
        <taxon>Eukaryota</taxon>
        <taxon>Metazoa</taxon>
        <taxon>Ecdysozoa</taxon>
        <taxon>Arthropoda</taxon>
        <taxon>Hexapoda</taxon>
        <taxon>Collembola</taxon>
        <taxon>Symphypleona</taxon>
        <taxon>Sminthuridae</taxon>
        <taxon>Allacma</taxon>
    </lineage>
</organism>
<dbReference type="Proteomes" id="UP000708208">
    <property type="component" value="Unassembled WGS sequence"/>
</dbReference>
<gene>
    <name evidence="5" type="ORF">AFUS01_LOCUS27729</name>
</gene>
<evidence type="ECO:0000313" key="5">
    <source>
        <dbReference type="EMBL" id="CAG7817148.1"/>
    </source>
</evidence>
<dbReference type="EMBL" id="CAJVCH010386749">
    <property type="protein sequence ID" value="CAG7817148.1"/>
    <property type="molecule type" value="Genomic_DNA"/>
</dbReference>
<dbReference type="InterPro" id="IPR000873">
    <property type="entry name" value="AMP-dep_synth/lig_dom"/>
</dbReference>
<proteinExistence type="predicted"/>
<evidence type="ECO:0000256" key="1">
    <source>
        <dbReference type="ARBA" id="ARBA00022598"/>
    </source>
</evidence>
<dbReference type="PANTHER" id="PTHR43272:SF107">
    <property type="entry name" value="LONG-CHAIN-FATTY-ACID--COA LIGASE 5"/>
    <property type="match status" value="1"/>
</dbReference>
<reference evidence="5" key="1">
    <citation type="submission" date="2021-06" db="EMBL/GenBank/DDBJ databases">
        <authorList>
            <person name="Hodson N. C."/>
            <person name="Mongue J. A."/>
            <person name="Jaron S. K."/>
        </authorList>
    </citation>
    <scope>NUCLEOTIDE SEQUENCE</scope>
</reference>
<dbReference type="OrthoDB" id="1700726at2759"/>
<keyword evidence="6" id="KW-1185">Reference proteome</keyword>
<accession>A0A8J2KHR0</accession>
<protein>
    <recommendedName>
        <fullName evidence="3">long-chain-fatty-acid--CoA ligase</fullName>
        <ecNumber evidence="3">6.2.1.3</ecNumber>
    </recommendedName>
</protein>
<dbReference type="EC" id="6.2.1.3" evidence="3"/>
<keyword evidence="2" id="KW-0443">Lipid metabolism</keyword>
<dbReference type="GO" id="GO:0004467">
    <property type="term" value="F:long-chain fatty acid-CoA ligase activity"/>
    <property type="evidence" value="ECO:0007669"/>
    <property type="project" value="UniProtKB-EC"/>
</dbReference>
<keyword evidence="2" id="KW-0276">Fatty acid metabolism</keyword>
<evidence type="ECO:0000256" key="3">
    <source>
        <dbReference type="ARBA" id="ARBA00026121"/>
    </source>
</evidence>
<sequence length="202" mass="22476">MTGANDSTLKRIIMNTAVLYKGREVERGILRRDSIWDQLVFRKVQDLLGGNVRIIMSGGAPINNEILHFFRCALGCTVVEGYGQTECTGAVGITHPKEVKAGHVGPPVPCAAIKLIDVPEMNYFTENDQGEICIRGPLVSKGYYKNPEETEKTFGKDGWMHTGDIGTWLPNGVLKVIDRKKHIFKLSQGEYVAPEKIEIIYL</sequence>
<evidence type="ECO:0000259" key="4">
    <source>
        <dbReference type="Pfam" id="PF00501"/>
    </source>
</evidence>
<dbReference type="GO" id="GO:0016020">
    <property type="term" value="C:membrane"/>
    <property type="evidence" value="ECO:0007669"/>
    <property type="project" value="TreeGrafter"/>
</dbReference>
<dbReference type="GO" id="GO:0005783">
    <property type="term" value="C:endoplasmic reticulum"/>
    <property type="evidence" value="ECO:0007669"/>
    <property type="project" value="TreeGrafter"/>
</dbReference>
<name>A0A8J2KHR0_9HEXA</name>
<dbReference type="Pfam" id="PF00501">
    <property type="entry name" value="AMP-binding"/>
    <property type="match status" value="1"/>
</dbReference>
<evidence type="ECO:0000256" key="2">
    <source>
        <dbReference type="ARBA" id="ARBA00022832"/>
    </source>
</evidence>
<feature type="domain" description="AMP-dependent synthetase/ligase" evidence="4">
    <location>
        <begin position="45"/>
        <end position="144"/>
    </location>
</feature>